<name>A0AAD7PUE7_QUISA</name>
<gene>
    <name evidence="2" type="ORF">O6P43_012442</name>
</gene>
<dbReference type="KEGG" id="qsa:O6P43_012442"/>
<dbReference type="PANTHER" id="PTHR48045:SF34">
    <property type="entry name" value="ISOFLAVONE 7-O-GLUCOSYLTRANSFERASE 1-LIKE"/>
    <property type="match status" value="1"/>
</dbReference>
<organism evidence="2 3">
    <name type="scientific">Quillaja saponaria</name>
    <name type="common">Soap bark tree</name>
    <dbReference type="NCBI Taxonomy" id="32244"/>
    <lineage>
        <taxon>Eukaryota</taxon>
        <taxon>Viridiplantae</taxon>
        <taxon>Streptophyta</taxon>
        <taxon>Embryophyta</taxon>
        <taxon>Tracheophyta</taxon>
        <taxon>Spermatophyta</taxon>
        <taxon>Magnoliopsida</taxon>
        <taxon>eudicotyledons</taxon>
        <taxon>Gunneridae</taxon>
        <taxon>Pentapetalae</taxon>
        <taxon>rosids</taxon>
        <taxon>fabids</taxon>
        <taxon>Fabales</taxon>
        <taxon>Quillajaceae</taxon>
        <taxon>Quillaja</taxon>
    </lineage>
</organism>
<dbReference type="GO" id="GO:0008194">
    <property type="term" value="F:UDP-glycosyltransferase activity"/>
    <property type="evidence" value="ECO:0007669"/>
    <property type="project" value="InterPro"/>
</dbReference>
<dbReference type="Proteomes" id="UP001163823">
    <property type="component" value="Chromosome 5"/>
</dbReference>
<dbReference type="Gene3D" id="3.40.50.2000">
    <property type="entry name" value="Glycogen Phosphorylase B"/>
    <property type="match status" value="3"/>
</dbReference>
<dbReference type="InterPro" id="IPR002213">
    <property type="entry name" value="UDP_glucos_trans"/>
</dbReference>
<comment type="caution">
    <text evidence="2">The sequence shown here is derived from an EMBL/GenBank/DDBJ whole genome shotgun (WGS) entry which is preliminary data.</text>
</comment>
<evidence type="ECO:0000256" key="1">
    <source>
        <dbReference type="ARBA" id="ARBA00022679"/>
    </source>
</evidence>
<dbReference type="EMBL" id="JARAOO010000005">
    <property type="protein sequence ID" value="KAJ7968323.1"/>
    <property type="molecule type" value="Genomic_DNA"/>
</dbReference>
<dbReference type="AlphaFoldDB" id="A0AAD7PUE7"/>
<accession>A0AAD7PUE7</accession>
<dbReference type="PANTHER" id="PTHR48045">
    <property type="entry name" value="UDP-GLYCOSYLTRANSFERASE 72B1"/>
    <property type="match status" value="1"/>
</dbReference>
<dbReference type="SUPFAM" id="SSF53756">
    <property type="entry name" value="UDP-Glycosyltransferase/glycogen phosphorylase"/>
    <property type="match status" value="1"/>
</dbReference>
<protein>
    <submittedName>
        <fullName evidence="2">Glycosyltransferase</fullName>
    </submittedName>
</protein>
<keyword evidence="1" id="KW-0808">Transferase</keyword>
<sequence length="251" mass="26887">MPITKAIPAENKHVAVLAFPFGSHPASVLSLVIKLATAAPHVRDGVEESQLSKALSETGKVLPRATAVVINFFEELNPPFLSQDLKSKLPNVLHVGFLTLSLIPPPLPPSDTDQTGCLSCLDTQNPKSVAYVSFGTVVTLPNNELTALTEALEASVFESKSNGVPMICRPFLGDHGMVGRMVADVWGIGVRLEGGVFTKKGLLNSLNLVLLQEEGTKMREKAQELKKTVVEISGPNGNAANDFRTLLELLN</sequence>
<keyword evidence="3" id="KW-1185">Reference proteome</keyword>
<evidence type="ECO:0000313" key="2">
    <source>
        <dbReference type="EMBL" id="KAJ7968323.1"/>
    </source>
</evidence>
<reference evidence="2" key="1">
    <citation type="journal article" date="2023" name="Science">
        <title>Elucidation of the pathway for biosynthesis of saponin adjuvants from the soapbark tree.</title>
        <authorList>
            <person name="Reed J."/>
            <person name="Orme A."/>
            <person name="El-Demerdash A."/>
            <person name="Owen C."/>
            <person name="Martin L.B.B."/>
            <person name="Misra R.C."/>
            <person name="Kikuchi S."/>
            <person name="Rejzek M."/>
            <person name="Martin A.C."/>
            <person name="Harkess A."/>
            <person name="Leebens-Mack J."/>
            <person name="Louveau T."/>
            <person name="Stephenson M.J."/>
            <person name="Osbourn A."/>
        </authorList>
    </citation>
    <scope>NUCLEOTIDE SEQUENCE</scope>
    <source>
        <strain evidence="2">S10</strain>
    </source>
</reference>
<proteinExistence type="predicted"/>
<evidence type="ECO:0000313" key="3">
    <source>
        <dbReference type="Proteomes" id="UP001163823"/>
    </source>
</evidence>
<dbReference type="Pfam" id="PF00201">
    <property type="entry name" value="UDPGT"/>
    <property type="match status" value="1"/>
</dbReference>